<evidence type="ECO:0000313" key="2">
    <source>
        <dbReference type="Proteomes" id="UP001187192"/>
    </source>
</evidence>
<dbReference type="EMBL" id="BTGU01000173">
    <property type="protein sequence ID" value="GMN64255.1"/>
    <property type="molecule type" value="Genomic_DNA"/>
</dbReference>
<protein>
    <submittedName>
        <fullName evidence="1">Uncharacterized protein</fullName>
    </submittedName>
</protein>
<comment type="caution">
    <text evidence="1">The sequence shown here is derived from an EMBL/GenBank/DDBJ whole genome shotgun (WGS) entry which is preliminary data.</text>
</comment>
<keyword evidence="2" id="KW-1185">Reference proteome</keyword>
<dbReference type="Proteomes" id="UP001187192">
    <property type="component" value="Unassembled WGS sequence"/>
</dbReference>
<evidence type="ECO:0000313" key="1">
    <source>
        <dbReference type="EMBL" id="GMN64255.1"/>
    </source>
</evidence>
<name>A0AA88E0B4_FICCA</name>
<dbReference type="AlphaFoldDB" id="A0AA88E0B4"/>
<sequence>MKPKLIRGQEDEEDYSDIPSFILGLPPVEDIDEFDDDVSHLVRPEIEWTRVEEAK</sequence>
<proteinExistence type="predicted"/>
<accession>A0AA88E0B4</accession>
<gene>
    <name evidence="1" type="ORF">TIFTF001_033340</name>
</gene>
<organism evidence="1 2">
    <name type="scientific">Ficus carica</name>
    <name type="common">Common fig</name>
    <dbReference type="NCBI Taxonomy" id="3494"/>
    <lineage>
        <taxon>Eukaryota</taxon>
        <taxon>Viridiplantae</taxon>
        <taxon>Streptophyta</taxon>
        <taxon>Embryophyta</taxon>
        <taxon>Tracheophyta</taxon>
        <taxon>Spermatophyta</taxon>
        <taxon>Magnoliopsida</taxon>
        <taxon>eudicotyledons</taxon>
        <taxon>Gunneridae</taxon>
        <taxon>Pentapetalae</taxon>
        <taxon>rosids</taxon>
        <taxon>fabids</taxon>
        <taxon>Rosales</taxon>
        <taxon>Moraceae</taxon>
        <taxon>Ficeae</taxon>
        <taxon>Ficus</taxon>
    </lineage>
</organism>
<reference evidence="1" key="1">
    <citation type="submission" date="2023-07" db="EMBL/GenBank/DDBJ databases">
        <title>draft genome sequence of fig (Ficus carica).</title>
        <authorList>
            <person name="Takahashi T."/>
            <person name="Nishimura K."/>
        </authorList>
    </citation>
    <scope>NUCLEOTIDE SEQUENCE</scope>
</reference>